<dbReference type="GO" id="GO:0042273">
    <property type="term" value="P:ribosomal large subunit biogenesis"/>
    <property type="evidence" value="ECO:0007669"/>
    <property type="project" value="TreeGrafter"/>
</dbReference>
<evidence type="ECO:0000256" key="1">
    <source>
        <dbReference type="ARBA" id="ARBA00004604"/>
    </source>
</evidence>
<keyword evidence="4" id="KW-0539">Nucleus</keyword>
<evidence type="ECO:0000313" key="7">
    <source>
        <dbReference type="Proteomes" id="UP001163046"/>
    </source>
</evidence>
<evidence type="ECO:0000256" key="3">
    <source>
        <dbReference type="ARBA" id="ARBA00015522"/>
    </source>
</evidence>
<evidence type="ECO:0000256" key="5">
    <source>
        <dbReference type="SAM" id="MobiDB-lite"/>
    </source>
</evidence>
<keyword evidence="7" id="KW-1185">Reference proteome</keyword>
<name>A0A9X0A0S9_9CNID</name>
<dbReference type="OrthoDB" id="285729at2759"/>
<proteinExistence type="inferred from homology"/>
<evidence type="ECO:0000313" key="6">
    <source>
        <dbReference type="EMBL" id="KAJ7390739.1"/>
    </source>
</evidence>
<dbReference type="GO" id="GO:0005730">
    <property type="term" value="C:nucleolus"/>
    <property type="evidence" value="ECO:0007669"/>
    <property type="project" value="UniProtKB-SubCell"/>
</dbReference>
<dbReference type="Pfam" id="PF09420">
    <property type="entry name" value="Nop16"/>
    <property type="match status" value="1"/>
</dbReference>
<accession>A0A9X0A0S9</accession>
<dbReference type="AlphaFoldDB" id="A0A9X0A0S9"/>
<comment type="caution">
    <text evidence="6">The sequence shown here is derived from an EMBL/GenBank/DDBJ whole genome shotgun (WGS) entry which is preliminary data.</text>
</comment>
<dbReference type="InterPro" id="IPR019002">
    <property type="entry name" value="Ribosome_biogenesis_Nop16"/>
</dbReference>
<comment type="subcellular location">
    <subcellularLocation>
        <location evidence="1">Nucleus</location>
        <location evidence="1">Nucleolus</location>
    </subcellularLocation>
</comment>
<comment type="similarity">
    <text evidence="2">Belongs to the NOP16 family.</text>
</comment>
<dbReference type="EMBL" id="MU825412">
    <property type="protein sequence ID" value="KAJ7390739.1"/>
    <property type="molecule type" value="Genomic_DNA"/>
</dbReference>
<dbReference type="PANTHER" id="PTHR13243:SF1">
    <property type="entry name" value="NUCLEOLAR PROTEIN 16"/>
    <property type="match status" value="1"/>
</dbReference>
<sequence length="103" mass="11978">MTGVRKKKTQRKKRVNTTKPGLKRKKKDKKVKVLNQTLRQNWDQKKTLKQNLQNLGLAFDANAAVPIRKRNVKGHNIQQNIEEMEVDKEPTAVVKEFEQMAAK</sequence>
<organism evidence="6 7">
    <name type="scientific">Desmophyllum pertusum</name>
    <dbReference type="NCBI Taxonomy" id="174260"/>
    <lineage>
        <taxon>Eukaryota</taxon>
        <taxon>Metazoa</taxon>
        <taxon>Cnidaria</taxon>
        <taxon>Anthozoa</taxon>
        <taxon>Hexacorallia</taxon>
        <taxon>Scleractinia</taxon>
        <taxon>Caryophylliina</taxon>
        <taxon>Caryophylliidae</taxon>
        <taxon>Desmophyllum</taxon>
    </lineage>
</organism>
<gene>
    <name evidence="6" type="ORF">OS493_022822</name>
</gene>
<feature type="region of interest" description="Disordered" evidence="5">
    <location>
        <begin position="1"/>
        <end position="29"/>
    </location>
</feature>
<evidence type="ECO:0000256" key="4">
    <source>
        <dbReference type="ARBA" id="ARBA00023242"/>
    </source>
</evidence>
<dbReference type="Proteomes" id="UP001163046">
    <property type="component" value="Unassembled WGS sequence"/>
</dbReference>
<dbReference type="PANTHER" id="PTHR13243">
    <property type="entry name" value="HSPC111 PROTEIN-RELATED"/>
    <property type="match status" value="1"/>
</dbReference>
<reference evidence="6" key="1">
    <citation type="submission" date="2023-01" db="EMBL/GenBank/DDBJ databases">
        <title>Genome assembly of the deep-sea coral Lophelia pertusa.</title>
        <authorList>
            <person name="Herrera S."/>
            <person name="Cordes E."/>
        </authorList>
    </citation>
    <scope>NUCLEOTIDE SEQUENCE</scope>
    <source>
        <strain evidence="6">USNM1676648</strain>
        <tissue evidence="6">Polyp</tissue>
    </source>
</reference>
<protein>
    <recommendedName>
        <fullName evidence="3">Nucleolar protein 16</fullName>
    </recommendedName>
</protein>
<evidence type="ECO:0000256" key="2">
    <source>
        <dbReference type="ARBA" id="ARBA00008479"/>
    </source>
</evidence>